<reference evidence="1" key="2">
    <citation type="submission" date="2022-06" db="UniProtKB">
        <authorList>
            <consortium name="EnsemblMetazoa"/>
        </authorList>
    </citation>
    <scope>IDENTIFICATION</scope>
</reference>
<evidence type="ECO:0000313" key="2">
    <source>
        <dbReference type="Proteomes" id="UP000024404"/>
    </source>
</evidence>
<reference evidence="2" key="1">
    <citation type="submission" date="2013-10" db="EMBL/GenBank/DDBJ databases">
        <title>Genome sequencing of Onchocerca volvulus.</title>
        <authorList>
            <person name="Cotton J."/>
            <person name="Tsai J."/>
            <person name="Stanley E."/>
            <person name="Tracey A."/>
            <person name="Holroyd N."/>
            <person name="Lustigman S."/>
            <person name="Berriman M."/>
        </authorList>
    </citation>
    <scope>NUCLEOTIDE SEQUENCE</scope>
</reference>
<accession>A0A8R1Y0M5</accession>
<dbReference type="AlphaFoldDB" id="A0A8R1Y0M5"/>
<keyword evidence="2" id="KW-1185">Reference proteome</keyword>
<dbReference type="Proteomes" id="UP000024404">
    <property type="component" value="Unassembled WGS sequence"/>
</dbReference>
<sequence length="82" mass="9530">MHENSTRKNFLELLQNSKLLQISCTTEPRNSGRVIKHCLNNQIFPAIQNSFNNCNESKILRNSQKIRLFPKQSQLSFQPEQG</sequence>
<name>A0A8R1Y0M5_ONCVO</name>
<protein>
    <submittedName>
        <fullName evidence="1">Uncharacterized protein</fullName>
    </submittedName>
</protein>
<dbReference type="EMBL" id="CMVM020000231">
    <property type="status" value="NOT_ANNOTATED_CDS"/>
    <property type="molecule type" value="Genomic_DNA"/>
</dbReference>
<organism evidence="1 2">
    <name type="scientific">Onchocerca volvulus</name>
    <dbReference type="NCBI Taxonomy" id="6282"/>
    <lineage>
        <taxon>Eukaryota</taxon>
        <taxon>Metazoa</taxon>
        <taxon>Ecdysozoa</taxon>
        <taxon>Nematoda</taxon>
        <taxon>Chromadorea</taxon>
        <taxon>Rhabditida</taxon>
        <taxon>Spirurina</taxon>
        <taxon>Spiruromorpha</taxon>
        <taxon>Filarioidea</taxon>
        <taxon>Onchocercidae</taxon>
        <taxon>Onchocerca</taxon>
    </lineage>
</organism>
<proteinExistence type="predicted"/>
<evidence type="ECO:0000313" key="1">
    <source>
        <dbReference type="EnsemblMetazoa" id="OVOC7726.1"/>
    </source>
</evidence>
<dbReference type="EnsemblMetazoa" id="OVOC7726.1">
    <property type="protein sequence ID" value="OVOC7726.1"/>
    <property type="gene ID" value="WBGene00244535"/>
</dbReference>